<evidence type="ECO:0000313" key="1">
    <source>
        <dbReference type="EMBL" id="GME21837.1"/>
    </source>
</evidence>
<name>A0ACB5RMV6_9PEZI</name>
<evidence type="ECO:0000313" key="2">
    <source>
        <dbReference type="Proteomes" id="UP001165186"/>
    </source>
</evidence>
<proteinExistence type="predicted"/>
<sequence length="202" mass="21988">MAASQRSWEEARRAEDMIGAEMDDDIVASTVRGDVRGTRYPHILNHISTYTIPSIDEVLNLYHEYSSPCEPLSDLEQTYLKNSKSGVYLGEESTHEQDCGAIAASISHAYAGADVPQAAGPGWQVYNIRYAYPSGLSADSSSNGPAPKSTGTTSVTQTVYRRDSWESTSSMSDGDDAVYLSTIPEEPELEADTEDFADARKS</sequence>
<keyword evidence="2" id="KW-1185">Reference proteome</keyword>
<dbReference type="Proteomes" id="UP001165186">
    <property type="component" value="Unassembled WGS sequence"/>
</dbReference>
<accession>A0ACB5RMV6</accession>
<organism evidence="1 2">
    <name type="scientific">Neofusicoccum parvum</name>
    <dbReference type="NCBI Taxonomy" id="310453"/>
    <lineage>
        <taxon>Eukaryota</taxon>
        <taxon>Fungi</taxon>
        <taxon>Dikarya</taxon>
        <taxon>Ascomycota</taxon>
        <taxon>Pezizomycotina</taxon>
        <taxon>Dothideomycetes</taxon>
        <taxon>Dothideomycetes incertae sedis</taxon>
        <taxon>Botryosphaeriales</taxon>
        <taxon>Botryosphaeriaceae</taxon>
        <taxon>Neofusicoccum</taxon>
    </lineage>
</organism>
<gene>
    <name evidence="1" type="primary">g12131</name>
    <name evidence="1" type="ORF">NpPPO83_00012131</name>
</gene>
<protein>
    <submittedName>
        <fullName evidence="1">Uncharacterized protein</fullName>
    </submittedName>
</protein>
<comment type="caution">
    <text evidence="1">The sequence shown here is derived from an EMBL/GenBank/DDBJ whole genome shotgun (WGS) entry which is preliminary data.</text>
</comment>
<dbReference type="EMBL" id="BSXG01000001">
    <property type="protein sequence ID" value="GME21837.1"/>
    <property type="molecule type" value="Genomic_DNA"/>
</dbReference>
<reference evidence="1" key="1">
    <citation type="submission" date="2024-09" db="EMBL/GenBank/DDBJ databases">
        <title>Draft Genome Sequences of Neofusicoccum parvum.</title>
        <authorList>
            <person name="Ashida A."/>
            <person name="Camagna M."/>
            <person name="Tanaka A."/>
            <person name="Takemoto D."/>
        </authorList>
    </citation>
    <scope>NUCLEOTIDE SEQUENCE</scope>
    <source>
        <strain evidence="1">PPO83</strain>
    </source>
</reference>